<dbReference type="EMBL" id="JAEMNV010000012">
    <property type="protein sequence ID" value="MBJ8342514.1"/>
    <property type="molecule type" value="Genomic_DNA"/>
</dbReference>
<keyword evidence="2" id="KW-1185">Reference proteome</keyword>
<dbReference type="RefSeq" id="WP_199708112.1">
    <property type="nucleotide sequence ID" value="NZ_JAEMNV010000012.1"/>
</dbReference>
<proteinExistence type="predicted"/>
<accession>A0A934NWF3</accession>
<sequence length="94" mass="10305">MYFEEFVSAGSLTTETAEELAVVAGRYSSRLTITSDGRSVHAPVLPVCWDVLRVQAGSLIAVTAEAGRCPPVDEDERALRDFVTSFQQLTARRE</sequence>
<evidence type="ECO:0000313" key="2">
    <source>
        <dbReference type="Proteomes" id="UP000655868"/>
    </source>
</evidence>
<gene>
    <name evidence="1" type="ORF">JGU71_26850</name>
</gene>
<evidence type="ECO:0000313" key="1">
    <source>
        <dbReference type="EMBL" id="MBJ8342514.1"/>
    </source>
</evidence>
<dbReference type="Proteomes" id="UP000655868">
    <property type="component" value="Unassembled WGS sequence"/>
</dbReference>
<name>A0A934NWF3_9NOCA</name>
<dbReference type="AlphaFoldDB" id="A0A934NWF3"/>
<protein>
    <submittedName>
        <fullName evidence="1">Uncharacterized protein</fullName>
    </submittedName>
</protein>
<comment type="caution">
    <text evidence="1">The sequence shown here is derived from an EMBL/GenBank/DDBJ whole genome shotgun (WGS) entry which is preliminary data.</text>
</comment>
<organism evidence="1 2">
    <name type="scientific">Antrihabitans stalagmiti</name>
    <dbReference type="NCBI Taxonomy" id="2799499"/>
    <lineage>
        <taxon>Bacteria</taxon>
        <taxon>Bacillati</taxon>
        <taxon>Actinomycetota</taxon>
        <taxon>Actinomycetes</taxon>
        <taxon>Mycobacteriales</taxon>
        <taxon>Nocardiaceae</taxon>
        <taxon>Antrihabitans</taxon>
    </lineage>
</organism>
<reference evidence="1" key="1">
    <citation type="submission" date="2020-12" db="EMBL/GenBank/DDBJ databases">
        <title>Antrihabitans popcorni sp. nov. and Antrihabitans auranticaus sp. nov., isolated from a larva cave.</title>
        <authorList>
            <person name="Lee S.D."/>
            <person name="Kim I.S."/>
        </authorList>
    </citation>
    <scope>NUCLEOTIDE SEQUENCE</scope>
    <source>
        <strain evidence="1">YC3-6</strain>
    </source>
</reference>